<name>A0A4Y2TUS4_ARAVE</name>
<dbReference type="EMBL" id="BGPR01031334">
    <property type="protein sequence ID" value="GBO04348.1"/>
    <property type="molecule type" value="Genomic_DNA"/>
</dbReference>
<feature type="compositionally biased region" description="Polar residues" evidence="1">
    <location>
        <begin position="516"/>
        <end position="526"/>
    </location>
</feature>
<dbReference type="AlphaFoldDB" id="A0A4Y2TUS4"/>
<accession>A0A4Y2TUS4</accession>
<evidence type="ECO:0000313" key="4">
    <source>
        <dbReference type="Proteomes" id="UP000499080"/>
    </source>
</evidence>
<feature type="region of interest" description="Disordered" evidence="1">
    <location>
        <begin position="1"/>
        <end position="29"/>
    </location>
</feature>
<feature type="compositionally biased region" description="Polar residues" evidence="1">
    <location>
        <begin position="316"/>
        <end position="327"/>
    </location>
</feature>
<feature type="compositionally biased region" description="Polar residues" evidence="1">
    <location>
        <begin position="200"/>
        <end position="209"/>
    </location>
</feature>
<feature type="compositionally biased region" description="Low complexity" evidence="1">
    <location>
        <begin position="187"/>
        <end position="199"/>
    </location>
</feature>
<feature type="region of interest" description="Disordered" evidence="1">
    <location>
        <begin position="187"/>
        <end position="218"/>
    </location>
</feature>
<sequence>MSSDENNISAQLKIPAPKQNGVRVRRKRRTPVKTVYKNKKRSAISRARQREFSKRFASSPTCTLCSGNLSSTPLYFPTSKQSVPGVLPFRGQQNGHVESVSEHENLSSTFHSKSPKFHMSSKPPLHTSVAFNDPTSYCYKINGCIDYTFQREKQTSCRSARTSSTHESISAFIRNSRIPRNINISLASSTTSSRGGSYSQPLSSHLTHSTPKDHSALEERGPIGTISQNINQPSIYPCPIFRISHLTNSPSSTTSHCIPKHPLALEERDISPCSTVVEVGNMETILGNTTSSSSTTEPPSLSESSRHSSELISDSPPNSLTSQTSSKESWDSEDGTESINQSSLCLLNSYYLPFKGHFAYPKSVSEENGQYNTALNNENSLKISLFPVERQCQSQLQLNASPSNASTSPLRESKHIENATGSINRPAPYSAALYHRPKVRSSDNSETKNVFLEENGRSCTTLVRNYSSMKSSLYPKEHVGDFLATLNPPESLSSSGERCCTENIVESVSQSFASLSMTSGVPTTDASEMPIPSKEPNPEQSAHSRNKTRKKSKLISFFTACLRPSSPRQGGQT</sequence>
<evidence type="ECO:0000256" key="1">
    <source>
        <dbReference type="SAM" id="MobiDB-lite"/>
    </source>
</evidence>
<evidence type="ECO:0000313" key="2">
    <source>
        <dbReference type="EMBL" id="GBO04343.1"/>
    </source>
</evidence>
<gene>
    <name evidence="3" type="ORF">AVEN_165746_1</name>
    <name evidence="2" type="ORF">AVEN_249330_1</name>
</gene>
<feature type="region of interest" description="Disordered" evidence="1">
    <location>
        <begin position="286"/>
        <end position="335"/>
    </location>
</feature>
<dbReference type="Proteomes" id="UP000499080">
    <property type="component" value="Unassembled WGS sequence"/>
</dbReference>
<organism evidence="2 4">
    <name type="scientific">Araneus ventricosus</name>
    <name type="common">Orbweaver spider</name>
    <name type="synonym">Epeira ventricosa</name>
    <dbReference type="NCBI Taxonomy" id="182803"/>
    <lineage>
        <taxon>Eukaryota</taxon>
        <taxon>Metazoa</taxon>
        <taxon>Ecdysozoa</taxon>
        <taxon>Arthropoda</taxon>
        <taxon>Chelicerata</taxon>
        <taxon>Arachnida</taxon>
        <taxon>Araneae</taxon>
        <taxon>Araneomorphae</taxon>
        <taxon>Entelegynae</taxon>
        <taxon>Araneoidea</taxon>
        <taxon>Araneidae</taxon>
        <taxon>Araneus</taxon>
    </lineage>
</organism>
<feature type="compositionally biased region" description="Polar residues" evidence="1">
    <location>
        <begin position="1"/>
        <end position="10"/>
    </location>
</feature>
<proteinExistence type="predicted"/>
<feature type="region of interest" description="Disordered" evidence="1">
    <location>
        <begin position="516"/>
        <end position="551"/>
    </location>
</feature>
<dbReference type="EMBL" id="BGPR01031331">
    <property type="protein sequence ID" value="GBO04343.1"/>
    <property type="molecule type" value="Genomic_DNA"/>
</dbReference>
<keyword evidence="4" id="KW-1185">Reference proteome</keyword>
<comment type="caution">
    <text evidence="2">The sequence shown here is derived from an EMBL/GenBank/DDBJ whole genome shotgun (WGS) entry which is preliminary data.</text>
</comment>
<reference evidence="2 4" key="1">
    <citation type="journal article" date="2019" name="Sci. Rep.">
        <title>Orb-weaving spider Araneus ventricosus genome elucidates the spidroin gene catalogue.</title>
        <authorList>
            <person name="Kono N."/>
            <person name="Nakamura H."/>
            <person name="Ohtoshi R."/>
            <person name="Moran D.A.P."/>
            <person name="Shinohara A."/>
            <person name="Yoshida Y."/>
            <person name="Fujiwara M."/>
            <person name="Mori M."/>
            <person name="Tomita M."/>
            <person name="Arakawa K."/>
        </authorList>
    </citation>
    <scope>NUCLEOTIDE SEQUENCE [LARGE SCALE GENOMIC DNA]</scope>
</reference>
<feature type="compositionally biased region" description="Low complexity" evidence="1">
    <location>
        <begin position="289"/>
        <end position="303"/>
    </location>
</feature>
<evidence type="ECO:0000313" key="3">
    <source>
        <dbReference type="EMBL" id="GBO04348.1"/>
    </source>
</evidence>
<protein>
    <submittedName>
        <fullName evidence="2">Uncharacterized protein</fullName>
    </submittedName>
</protein>